<feature type="compositionally biased region" description="Basic and acidic residues" evidence="2">
    <location>
        <begin position="35"/>
        <end position="49"/>
    </location>
</feature>
<feature type="compositionally biased region" description="Polar residues" evidence="2">
    <location>
        <begin position="123"/>
        <end position="132"/>
    </location>
</feature>
<reference evidence="4" key="1">
    <citation type="journal article" date="2006" name="PLoS Biol.">
        <title>Macronuclear genome sequence of the ciliate Tetrahymena thermophila, a model eukaryote.</title>
        <authorList>
            <person name="Eisen J.A."/>
            <person name="Coyne R.S."/>
            <person name="Wu M."/>
            <person name="Wu D."/>
            <person name="Thiagarajan M."/>
            <person name="Wortman J.R."/>
            <person name="Badger J.H."/>
            <person name="Ren Q."/>
            <person name="Amedeo P."/>
            <person name="Jones K.M."/>
            <person name="Tallon L.J."/>
            <person name="Delcher A.L."/>
            <person name="Salzberg S.L."/>
            <person name="Silva J.C."/>
            <person name="Haas B.J."/>
            <person name="Majoros W.H."/>
            <person name="Farzad M."/>
            <person name="Carlton J.M."/>
            <person name="Smith R.K. Jr."/>
            <person name="Garg J."/>
            <person name="Pearlman R.E."/>
            <person name="Karrer K.M."/>
            <person name="Sun L."/>
            <person name="Manning G."/>
            <person name="Elde N.C."/>
            <person name="Turkewitz A.P."/>
            <person name="Asai D.J."/>
            <person name="Wilkes D.E."/>
            <person name="Wang Y."/>
            <person name="Cai H."/>
            <person name="Collins K."/>
            <person name="Stewart B.A."/>
            <person name="Lee S.R."/>
            <person name="Wilamowska K."/>
            <person name="Weinberg Z."/>
            <person name="Ruzzo W.L."/>
            <person name="Wloga D."/>
            <person name="Gaertig J."/>
            <person name="Frankel J."/>
            <person name="Tsao C.-C."/>
            <person name="Gorovsky M.A."/>
            <person name="Keeling P.J."/>
            <person name="Waller R.F."/>
            <person name="Patron N.J."/>
            <person name="Cherry J.M."/>
            <person name="Stover N.A."/>
            <person name="Krieger C.J."/>
            <person name="del Toro C."/>
            <person name="Ryder H.F."/>
            <person name="Williamson S.C."/>
            <person name="Barbeau R.A."/>
            <person name="Hamilton E.P."/>
            <person name="Orias E."/>
        </authorList>
    </citation>
    <scope>NUCLEOTIDE SEQUENCE [LARGE SCALE GENOMIC DNA]</scope>
    <source>
        <strain evidence="4">SB210</strain>
    </source>
</reference>
<dbReference type="EMBL" id="GG662333">
    <property type="protein sequence ID" value="EAS05688.2"/>
    <property type="molecule type" value="Genomic_DNA"/>
</dbReference>
<feature type="compositionally biased region" description="Polar residues" evidence="2">
    <location>
        <begin position="59"/>
        <end position="70"/>
    </location>
</feature>
<keyword evidence="1" id="KW-0175">Coiled coil</keyword>
<dbReference type="KEGG" id="tet:TTHERM_01111010"/>
<name>Q24D53_TETTS</name>
<protein>
    <submittedName>
        <fullName evidence="3">Endo-1,4-beta-xylanase xylA, putative</fullName>
    </submittedName>
</protein>
<dbReference type="Proteomes" id="UP000009168">
    <property type="component" value="Unassembled WGS sequence"/>
</dbReference>
<feature type="compositionally biased region" description="Polar residues" evidence="2">
    <location>
        <begin position="610"/>
        <end position="623"/>
    </location>
</feature>
<feature type="region of interest" description="Disordered" evidence="2">
    <location>
        <begin position="610"/>
        <end position="629"/>
    </location>
</feature>
<dbReference type="HOGENOM" id="CLU_323265_0_0_1"/>
<feature type="compositionally biased region" description="Low complexity" evidence="2">
    <location>
        <begin position="108"/>
        <end position="122"/>
    </location>
</feature>
<evidence type="ECO:0000313" key="4">
    <source>
        <dbReference type="Proteomes" id="UP000009168"/>
    </source>
</evidence>
<evidence type="ECO:0000256" key="2">
    <source>
        <dbReference type="SAM" id="MobiDB-lite"/>
    </source>
</evidence>
<accession>Q24D53</accession>
<proteinExistence type="predicted"/>
<dbReference type="RefSeq" id="XP_001025933.2">
    <property type="nucleotide sequence ID" value="XM_001025933.2"/>
</dbReference>
<evidence type="ECO:0000313" key="3">
    <source>
        <dbReference type="EMBL" id="EAS05688.2"/>
    </source>
</evidence>
<feature type="region of interest" description="Disordered" evidence="2">
    <location>
        <begin position="108"/>
        <end position="132"/>
    </location>
</feature>
<dbReference type="InParanoid" id="Q24D53"/>
<organism evidence="3 4">
    <name type="scientific">Tetrahymena thermophila (strain SB210)</name>
    <dbReference type="NCBI Taxonomy" id="312017"/>
    <lineage>
        <taxon>Eukaryota</taxon>
        <taxon>Sar</taxon>
        <taxon>Alveolata</taxon>
        <taxon>Ciliophora</taxon>
        <taxon>Intramacronucleata</taxon>
        <taxon>Oligohymenophorea</taxon>
        <taxon>Hymenostomatida</taxon>
        <taxon>Tetrahymenina</taxon>
        <taxon>Tetrahymenidae</taxon>
        <taxon>Tetrahymena</taxon>
    </lineage>
</organism>
<dbReference type="GeneID" id="7846991"/>
<keyword evidence="4" id="KW-1185">Reference proteome</keyword>
<evidence type="ECO:0000256" key="1">
    <source>
        <dbReference type="SAM" id="Coils"/>
    </source>
</evidence>
<sequence length="835" mass="95853">MFGSYFTNHKVISSNSNGSLFVSRRQSNTKNEIPNTKEDTSRYYNDSKQRNTSRKNSQEVRSSYNSLTISQQQINQQQQPTQGMQTAIMNIQQNDDKHELLRNSFSNQKSLSNSSKQLNNENGFNSPATNGGSSSLFFQKTNFESKILQKKMNEGQLLSMQNQKTFTVGNYNAGTASQLNINKFKIMLEQNNSIRTIPSHQNLFRNDTDRYVTENRETLDSFQGNGGDQQIGEKENNKYFFSQFTKKNKQISEGIQQNFTQNNNYQPNDVEDFTIQINQKNSAKKFTNQITTTASQQTLDSANNLDHLVSLHQQHNQSKPKNLQELLKSETEKDNNLNNKSIGSSDLNQKHMSSQQLNDFFNQKKSLSPRKVIKETGTIQSPIYRQQNSERKAVLNSPDIQNSKSLENVFSQNQSMQKIKSFHQNLQQFTAQQNKSKQNCNGNGSLQSSFQVKNELAQSTNMDEKQVSHYFTKDQETVLNSGKKQHSQHNSNNLAGSIVNLKKSKKKTEGQQMINNLHSSQEPEISLLKMENINLKNQNQVLTMKNETLEKEKKHYKNICNKKQLEIEQLNEQITSLRSQVDQMKIQIKLSTHSQESTLSQKHQTQVLQSAHNMSSQDTPRQMNQNSNNNNVNYSSSPHFQQAMQNFTQQQQNYALANGQQYNNNINCQYKLNHLSNQIQQNCVQNQQQQVQQQIDVQSQQQIFSQLQLQHQAKQLQQQNVQNTIQTLNQLQFSQTNNYSPQKSSSCLQTNKNNGLSPIVNSEERSDFVSNSILEDIPTAQSHIRTINSSLVIQNLNLNDDFEVIQNEYLANNNFQMSNLYSNTLPLPSQTNSKF</sequence>
<feature type="compositionally biased region" description="Polar residues" evidence="2">
    <location>
        <begin position="22"/>
        <end position="34"/>
    </location>
</feature>
<dbReference type="AlphaFoldDB" id="Q24D53"/>
<gene>
    <name evidence="3" type="ORF">TTHERM_01111010</name>
</gene>
<dbReference type="STRING" id="312017.Q24D53"/>
<feature type="compositionally biased region" description="Low complexity" evidence="2">
    <location>
        <begin position="71"/>
        <end position="83"/>
    </location>
</feature>
<feature type="coiled-coil region" evidence="1">
    <location>
        <begin position="532"/>
        <end position="587"/>
    </location>
</feature>
<feature type="region of interest" description="Disordered" evidence="2">
    <location>
        <begin position="22"/>
        <end position="83"/>
    </location>
</feature>